<evidence type="ECO:0000256" key="1">
    <source>
        <dbReference type="SAM" id="MobiDB-lite"/>
    </source>
</evidence>
<feature type="region of interest" description="Disordered" evidence="1">
    <location>
        <begin position="26"/>
        <end position="74"/>
    </location>
</feature>
<dbReference type="InterPro" id="IPR019546">
    <property type="entry name" value="TAT_signal_bac_arc"/>
</dbReference>
<evidence type="ECO:0000313" key="2">
    <source>
        <dbReference type="EMBL" id="RQG92258.1"/>
    </source>
</evidence>
<dbReference type="Proteomes" id="UP000282323">
    <property type="component" value="Unassembled WGS sequence"/>
</dbReference>
<dbReference type="PROSITE" id="PS51318">
    <property type="entry name" value="TAT"/>
    <property type="match status" value="1"/>
</dbReference>
<name>A0A3N6LRB5_NATCH</name>
<protein>
    <submittedName>
        <fullName evidence="2">Twin-arginine translocation signal domain-containing protein</fullName>
    </submittedName>
</protein>
<evidence type="ECO:0000313" key="3">
    <source>
        <dbReference type="Proteomes" id="UP000282323"/>
    </source>
</evidence>
<sequence>MDPKTRQTRRRLLGTAAATVSAVALAGCGGPGEENGNGMDPEDDPAGEEDPGEDPDAEEGTGNGQEMEDDADDL</sequence>
<dbReference type="PROSITE" id="PS51257">
    <property type="entry name" value="PROKAR_LIPOPROTEIN"/>
    <property type="match status" value="1"/>
</dbReference>
<reference evidence="2 3" key="1">
    <citation type="submission" date="2018-10" db="EMBL/GenBank/DDBJ databases">
        <title>Natrarchaeobius chitinivorans gen. nov., sp. nov., and Natrarchaeobius haloalkaliphilus sp. nov., alkaliphilic, chitin-utilizing haloarchaea from hypersaline alkaline lakes.</title>
        <authorList>
            <person name="Sorokin D.Y."/>
            <person name="Elcheninov A.G."/>
            <person name="Kostrikina N.A."/>
            <person name="Bale N.J."/>
            <person name="Sinninghe Damste J.S."/>
            <person name="Khijniak T.V."/>
            <person name="Kublanov I.V."/>
            <person name="Toshchakov S.V."/>
        </authorList>
    </citation>
    <scope>NUCLEOTIDE SEQUENCE [LARGE SCALE GENOMIC DNA]</scope>
    <source>
        <strain evidence="2 3">AArcht4T</strain>
    </source>
</reference>
<dbReference type="NCBIfam" id="TIGR01409">
    <property type="entry name" value="TAT_signal_seq"/>
    <property type="match status" value="1"/>
</dbReference>
<dbReference type="AlphaFoldDB" id="A0A3N6LRB5"/>
<dbReference type="InterPro" id="IPR006311">
    <property type="entry name" value="TAT_signal"/>
</dbReference>
<proteinExistence type="predicted"/>
<keyword evidence="3" id="KW-1185">Reference proteome</keyword>
<comment type="caution">
    <text evidence="2">The sequence shown here is derived from an EMBL/GenBank/DDBJ whole genome shotgun (WGS) entry which is preliminary data.</text>
</comment>
<dbReference type="EMBL" id="REGA01000017">
    <property type="protein sequence ID" value="RQG92258.1"/>
    <property type="molecule type" value="Genomic_DNA"/>
</dbReference>
<dbReference type="RefSeq" id="WP_124196830.1">
    <property type="nucleotide sequence ID" value="NZ_REGA01000017.1"/>
</dbReference>
<gene>
    <name evidence="2" type="ORF">EA473_17260</name>
</gene>
<feature type="compositionally biased region" description="Acidic residues" evidence="1">
    <location>
        <begin position="40"/>
        <end position="59"/>
    </location>
</feature>
<accession>A0A3N6LRB5</accession>
<organism evidence="2 3">
    <name type="scientific">Natrarchaeobius chitinivorans</name>
    <dbReference type="NCBI Taxonomy" id="1679083"/>
    <lineage>
        <taxon>Archaea</taxon>
        <taxon>Methanobacteriati</taxon>
        <taxon>Methanobacteriota</taxon>
        <taxon>Stenosarchaea group</taxon>
        <taxon>Halobacteria</taxon>
        <taxon>Halobacteriales</taxon>
        <taxon>Natrialbaceae</taxon>
        <taxon>Natrarchaeobius</taxon>
    </lineage>
</organism>